<protein>
    <recommendedName>
        <fullName evidence="4">Regulatory factor Sgt1</fullName>
    </recommendedName>
</protein>
<organism evidence="2 3">
    <name type="scientific">Emydomyces testavorans</name>
    <dbReference type="NCBI Taxonomy" id="2070801"/>
    <lineage>
        <taxon>Eukaryota</taxon>
        <taxon>Fungi</taxon>
        <taxon>Dikarya</taxon>
        <taxon>Ascomycota</taxon>
        <taxon>Pezizomycotina</taxon>
        <taxon>Eurotiomycetes</taxon>
        <taxon>Eurotiomycetidae</taxon>
        <taxon>Onygenales</taxon>
        <taxon>Nannizziopsiaceae</taxon>
        <taxon>Emydomyces</taxon>
    </lineage>
</organism>
<feature type="region of interest" description="Disordered" evidence="1">
    <location>
        <begin position="671"/>
        <end position="697"/>
    </location>
</feature>
<dbReference type="Pfam" id="PF07093">
    <property type="entry name" value="SGT1"/>
    <property type="match status" value="1"/>
</dbReference>
<feature type="compositionally biased region" description="Acidic residues" evidence="1">
    <location>
        <begin position="570"/>
        <end position="580"/>
    </location>
</feature>
<evidence type="ECO:0000256" key="1">
    <source>
        <dbReference type="SAM" id="MobiDB-lite"/>
    </source>
</evidence>
<feature type="compositionally biased region" description="Acidic residues" evidence="1">
    <location>
        <begin position="463"/>
        <end position="489"/>
    </location>
</feature>
<dbReference type="PANTHER" id="PTHR13060:SF0">
    <property type="entry name" value="PROTEIN ECDYSONELESS HOMOLOG"/>
    <property type="match status" value="1"/>
</dbReference>
<dbReference type="GO" id="GO:0005634">
    <property type="term" value="C:nucleus"/>
    <property type="evidence" value="ECO:0007669"/>
    <property type="project" value="TreeGrafter"/>
</dbReference>
<dbReference type="EMBL" id="CP120630">
    <property type="protein sequence ID" value="WEW60500.1"/>
    <property type="molecule type" value="Genomic_DNA"/>
</dbReference>
<proteinExistence type="predicted"/>
<dbReference type="Proteomes" id="UP001219355">
    <property type="component" value="Chromosome 4"/>
</dbReference>
<feature type="compositionally biased region" description="Acidic residues" evidence="1">
    <location>
        <begin position="518"/>
        <end position="531"/>
    </location>
</feature>
<name>A0AAF0DPF4_9EURO</name>
<feature type="region of interest" description="Disordered" evidence="1">
    <location>
        <begin position="455"/>
        <end position="605"/>
    </location>
</feature>
<feature type="region of interest" description="Disordered" evidence="1">
    <location>
        <begin position="618"/>
        <end position="655"/>
    </location>
</feature>
<accession>A0AAF0DPF4</accession>
<feature type="compositionally biased region" description="Basic and acidic residues" evidence="1">
    <location>
        <begin position="556"/>
        <end position="569"/>
    </location>
</feature>
<dbReference type="PANTHER" id="PTHR13060">
    <property type="entry name" value="SGT1 PROTEIN HSGT1 SUPPRESSOR OF GCR2"/>
    <property type="match status" value="1"/>
</dbReference>
<dbReference type="InterPro" id="IPR010770">
    <property type="entry name" value="Ecd"/>
</dbReference>
<keyword evidence="3" id="KW-1185">Reference proteome</keyword>
<reference evidence="2" key="1">
    <citation type="submission" date="2023-03" db="EMBL/GenBank/DDBJ databases">
        <title>Emydomyces testavorans Genome Sequence.</title>
        <authorList>
            <person name="Hoyer L."/>
        </authorList>
    </citation>
    <scope>NUCLEOTIDE SEQUENCE</scope>
    <source>
        <strain evidence="2">16-2883</strain>
    </source>
</reference>
<feature type="compositionally biased region" description="Acidic residues" evidence="1">
    <location>
        <begin position="589"/>
        <end position="601"/>
    </location>
</feature>
<evidence type="ECO:0000313" key="2">
    <source>
        <dbReference type="EMBL" id="WEW60500.1"/>
    </source>
</evidence>
<dbReference type="AlphaFoldDB" id="A0AAF0DPF4"/>
<sequence length="697" mass="79903">MAPMSQEDIEWFRSTFHPVPKPELPDDCIEYSLYFVSEGGSPNSEDELVASRAALGSVQKAASELVKKYLKDYIWQRGNFKLELTKEDDEWFSCDVKACADPSVVLTGINLLRGRTEYGDSIEDEWVIVYILRELTRQFNDLWVKVTDSDGEFLLVEAAATLPAWLEPEVATNRVWIHKGELIIIKPGTTMRAARKRSSEKLTFRDAREIILTNPQRLMRSPSIEEEAFYRLRNYPDQISKNMHFSLVTVPRTIAYLLHLKPAYISPAIEAFYIRDPISLRVLQSKDQRPLIFEPVDLVTVSVKFTKVGFAQLKSQDFDPPQKWKGKLLQDPGSKEYSRAEMGMKLTCGFEMLLFDPQNQDKAVVREIKLVLEDIETSDEKLPNNDEIDMNWDKREDDESWLDINYEDLERELKGRKGADVSTKMGDFGDKAAQENLQRIVAQFEEFLNDDDAGFEGANYINESDDSEIDEEDLSSEGEDKEVSFDEEEFSKMMREMMGLPSIMSKIDSSPRRNAQIEELESSEQEDEQDIAEQHQKPANQARPVRKQSEIIDSNRALREELQRKRLELTQEELEVSDEGEYLKGKEEENGEDDDDLEEIQELSRQMEAELRKAGVLNPNRALSEDSKRKIRELKGKAPIRDVDDADQSDEEYDDSKVDINLARNLLESVRSQSGAAGPGSNLLGLMGMKIPRDDRG</sequence>
<feature type="compositionally biased region" description="Acidic residues" evidence="1">
    <location>
        <begin position="644"/>
        <end position="654"/>
    </location>
</feature>
<gene>
    <name evidence="2" type="ORF">PRK78_005987</name>
</gene>
<evidence type="ECO:0000313" key="3">
    <source>
        <dbReference type="Proteomes" id="UP001219355"/>
    </source>
</evidence>
<evidence type="ECO:0008006" key="4">
    <source>
        <dbReference type="Google" id="ProtNLM"/>
    </source>
</evidence>
<feature type="compositionally biased region" description="Basic and acidic residues" evidence="1">
    <location>
        <begin position="623"/>
        <end position="643"/>
    </location>
</feature>